<evidence type="ECO:0000313" key="2">
    <source>
        <dbReference type="Proteomes" id="UP000186684"/>
    </source>
</evidence>
<organism evidence="1 2">
    <name type="scientific">Roseivivax lentus</name>
    <dbReference type="NCBI Taxonomy" id="633194"/>
    <lineage>
        <taxon>Bacteria</taxon>
        <taxon>Pseudomonadati</taxon>
        <taxon>Pseudomonadota</taxon>
        <taxon>Alphaproteobacteria</taxon>
        <taxon>Rhodobacterales</taxon>
        <taxon>Roseobacteraceae</taxon>
        <taxon>Roseivivax</taxon>
    </lineage>
</organism>
<gene>
    <name evidence="1" type="ORF">SAMN05421759_111110</name>
</gene>
<dbReference type="Proteomes" id="UP000186684">
    <property type="component" value="Unassembled WGS sequence"/>
</dbReference>
<sequence length="78" mass="8744">MTLDRTAFGPSLRNWLAETTDAPFEVAEAMLAHITHGTHVRAYLRTDFLEQRHALIERWADHVTGGSGRIVSLAEATR</sequence>
<name>A0A1N7P0H5_9RHOB</name>
<accession>A0A1N7P0H5</accession>
<evidence type="ECO:0008006" key="3">
    <source>
        <dbReference type="Google" id="ProtNLM"/>
    </source>
</evidence>
<keyword evidence="2" id="KW-1185">Reference proteome</keyword>
<dbReference type="EMBL" id="FTOQ01000011">
    <property type="protein sequence ID" value="SIT04145.1"/>
    <property type="molecule type" value="Genomic_DNA"/>
</dbReference>
<dbReference type="STRING" id="633194.SAMN05421759_111110"/>
<evidence type="ECO:0000313" key="1">
    <source>
        <dbReference type="EMBL" id="SIT04145.1"/>
    </source>
</evidence>
<reference evidence="2" key="1">
    <citation type="submission" date="2017-01" db="EMBL/GenBank/DDBJ databases">
        <authorList>
            <person name="Varghese N."/>
            <person name="Submissions S."/>
        </authorList>
    </citation>
    <scope>NUCLEOTIDE SEQUENCE [LARGE SCALE GENOMIC DNA]</scope>
    <source>
        <strain evidence="2">DSM 29430</strain>
    </source>
</reference>
<protein>
    <recommendedName>
        <fullName evidence="3">Phage integrase family protein</fullName>
    </recommendedName>
</protein>
<proteinExistence type="predicted"/>
<dbReference type="AlphaFoldDB" id="A0A1N7P0H5"/>